<sequence length="206" mass="22180">MSNNMHQAVQADPANGGRQARTTALTWSHIQEAIAGASREEVAEVLGLALQCIETHDSPMGRQQQDARAQEHATRLSSMVAEELADTAAAYRALKNVYASTSKEAVAAQQAATAKYKKKEEQARAVHDDKIAAAAKEYQDYLEELENHRVKIHQLGGKFKTLAKQAIPLTANVDEILARTEDKPVAPSSSRMAVALAPAAAAVDPN</sequence>
<reference evidence="2" key="1">
    <citation type="submission" date="2022-07" db="EMBL/GenBank/DDBJ databases">
        <title>Phylogenomic reconstructions and comparative analyses of Kickxellomycotina fungi.</title>
        <authorList>
            <person name="Reynolds N.K."/>
            <person name="Stajich J.E."/>
            <person name="Barry K."/>
            <person name="Grigoriev I.V."/>
            <person name="Crous P."/>
            <person name="Smith M.E."/>
        </authorList>
    </citation>
    <scope>NUCLEOTIDE SEQUENCE</scope>
    <source>
        <strain evidence="2">BCRC 34381</strain>
    </source>
</reference>
<evidence type="ECO:0000313" key="3">
    <source>
        <dbReference type="Proteomes" id="UP001143981"/>
    </source>
</evidence>
<protein>
    <submittedName>
        <fullName evidence="2">Uncharacterized protein</fullName>
    </submittedName>
</protein>
<evidence type="ECO:0000313" key="2">
    <source>
        <dbReference type="EMBL" id="KAJ1735965.1"/>
    </source>
</evidence>
<evidence type="ECO:0000256" key="1">
    <source>
        <dbReference type="SAM" id="MobiDB-lite"/>
    </source>
</evidence>
<gene>
    <name evidence="2" type="ORF">LPJ61_000271</name>
</gene>
<name>A0A9W7YHE9_9FUNG</name>
<dbReference type="Proteomes" id="UP001143981">
    <property type="component" value="Unassembled WGS sequence"/>
</dbReference>
<organism evidence="2 3">
    <name type="scientific">Coemansia biformis</name>
    <dbReference type="NCBI Taxonomy" id="1286918"/>
    <lineage>
        <taxon>Eukaryota</taxon>
        <taxon>Fungi</taxon>
        <taxon>Fungi incertae sedis</taxon>
        <taxon>Zoopagomycota</taxon>
        <taxon>Kickxellomycotina</taxon>
        <taxon>Kickxellomycetes</taxon>
        <taxon>Kickxellales</taxon>
        <taxon>Kickxellaceae</taxon>
        <taxon>Coemansia</taxon>
    </lineage>
</organism>
<accession>A0A9W7YHE9</accession>
<dbReference type="EMBL" id="JANBOI010000007">
    <property type="protein sequence ID" value="KAJ1735965.1"/>
    <property type="molecule type" value="Genomic_DNA"/>
</dbReference>
<dbReference type="AlphaFoldDB" id="A0A9W7YHE9"/>
<proteinExistence type="predicted"/>
<feature type="region of interest" description="Disordered" evidence="1">
    <location>
        <begin position="1"/>
        <end position="20"/>
    </location>
</feature>
<keyword evidence="3" id="KW-1185">Reference proteome</keyword>
<comment type="caution">
    <text evidence="2">The sequence shown here is derived from an EMBL/GenBank/DDBJ whole genome shotgun (WGS) entry which is preliminary data.</text>
</comment>